<dbReference type="AlphaFoldDB" id="A0A3N0GJW2"/>
<keyword evidence="1" id="KW-1133">Transmembrane helix</keyword>
<keyword evidence="1" id="KW-0472">Membrane</keyword>
<reference evidence="2 3" key="1">
    <citation type="submission" date="2018-11" db="EMBL/GenBank/DDBJ databases">
        <authorList>
            <person name="Li F."/>
        </authorList>
    </citation>
    <scope>NUCLEOTIDE SEQUENCE [LARGE SCALE GENOMIC DNA]</scope>
    <source>
        <strain evidence="2 3">Gsoil 818</strain>
    </source>
</reference>
<accession>A0A3N0GJW2</accession>
<proteinExistence type="predicted"/>
<dbReference type="OrthoDB" id="3777848at2"/>
<dbReference type="Proteomes" id="UP000279994">
    <property type="component" value="Unassembled WGS sequence"/>
</dbReference>
<sequence>MTDPVRSRGTRDYGLARALRARLLGVSLAAIGLVLSLAAVLVALTGLPGTVLAGLVVLAVLGIAVLGLLLARRPYVVRLDDLGYRIRFVRGAGRSGARWTDVLDLTTAVVSGTECVVLRLRDGGSSTLPVNVIEGDREEFVDELQRRLDAGHGYRRL</sequence>
<gene>
    <name evidence="2" type="ORF">EFL26_19330</name>
</gene>
<comment type="caution">
    <text evidence="2">The sequence shown here is derived from an EMBL/GenBank/DDBJ whole genome shotgun (WGS) entry which is preliminary data.</text>
</comment>
<organism evidence="2 3">
    <name type="scientific">Nocardioides pocheonensis</name>
    <dbReference type="NCBI Taxonomy" id="661485"/>
    <lineage>
        <taxon>Bacteria</taxon>
        <taxon>Bacillati</taxon>
        <taxon>Actinomycetota</taxon>
        <taxon>Actinomycetes</taxon>
        <taxon>Propionibacteriales</taxon>
        <taxon>Nocardioidaceae</taxon>
        <taxon>Nocardioides</taxon>
    </lineage>
</organism>
<dbReference type="EMBL" id="RJSF01000044">
    <property type="protein sequence ID" value="RNM12739.1"/>
    <property type="molecule type" value="Genomic_DNA"/>
</dbReference>
<evidence type="ECO:0000313" key="2">
    <source>
        <dbReference type="EMBL" id="RNM12739.1"/>
    </source>
</evidence>
<evidence type="ECO:0000313" key="3">
    <source>
        <dbReference type="Proteomes" id="UP000279994"/>
    </source>
</evidence>
<name>A0A3N0GJW2_9ACTN</name>
<protein>
    <recommendedName>
        <fullName evidence="4">PH domain-containing protein</fullName>
    </recommendedName>
</protein>
<keyword evidence="3" id="KW-1185">Reference proteome</keyword>
<evidence type="ECO:0000256" key="1">
    <source>
        <dbReference type="SAM" id="Phobius"/>
    </source>
</evidence>
<dbReference type="RefSeq" id="WP_123224502.1">
    <property type="nucleotide sequence ID" value="NZ_RJSF01000044.1"/>
</dbReference>
<feature type="transmembrane region" description="Helical" evidence="1">
    <location>
        <begin position="50"/>
        <end position="71"/>
    </location>
</feature>
<evidence type="ECO:0008006" key="4">
    <source>
        <dbReference type="Google" id="ProtNLM"/>
    </source>
</evidence>
<feature type="transmembrane region" description="Helical" evidence="1">
    <location>
        <begin position="21"/>
        <end position="44"/>
    </location>
</feature>
<keyword evidence="1" id="KW-0812">Transmembrane</keyword>